<evidence type="ECO:0000313" key="22">
    <source>
        <dbReference type="EMBL" id="KAK5869676.1"/>
    </source>
</evidence>
<accession>A0AAN7XZI8</accession>
<dbReference type="PROSITE" id="PS50056">
    <property type="entry name" value="TYR_PHOSPHATASE_2"/>
    <property type="match status" value="2"/>
</dbReference>
<dbReference type="InterPro" id="IPR013783">
    <property type="entry name" value="Ig-like_fold"/>
</dbReference>
<keyword evidence="4" id="KW-0597">Phosphoprotein</keyword>
<keyword evidence="9" id="KW-0904">Protein phosphatase</keyword>
<dbReference type="PROSITE" id="PS00383">
    <property type="entry name" value="TYR_PHOSPHATASE_1"/>
    <property type="match status" value="2"/>
</dbReference>
<dbReference type="SMART" id="SM00194">
    <property type="entry name" value="PTPc"/>
    <property type="match status" value="2"/>
</dbReference>
<dbReference type="GO" id="GO:0004725">
    <property type="term" value="F:protein tyrosine phosphatase activity"/>
    <property type="evidence" value="ECO:0007669"/>
    <property type="project" value="UniProtKB-EC"/>
</dbReference>
<proteinExistence type="inferred from homology"/>
<keyword evidence="8" id="KW-0378">Hydrolase</keyword>
<feature type="transmembrane region" description="Helical" evidence="18">
    <location>
        <begin position="568"/>
        <end position="589"/>
    </location>
</feature>
<keyword evidence="23" id="KW-1185">Reference proteome</keyword>
<keyword evidence="12" id="KW-0325">Glycoprotein</keyword>
<gene>
    <name evidence="22" type="ORF">PBY51_024378</name>
</gene>
<dbReference type="Proteomes" id="UP001346869">
    <property type="component" value="Unassembled WGS sequence"/>
</dbReference>
<evidence type="ECO:0000256" key="12">
    <source>
        <dbReference type="ARBA" id="ARBA00023180"/>
    </source>
</evidence>
<name>A0AAN7XZI8_ELEMC</name>
<comment type="similarity">
    <text evidence="14">Belongs to the protein-tyrosine phosphatase family. Receptor class 1/6 subfamily.</text>
</comment>
<comment type="subcellular location">
    <subcellularLocation>
        <location evidence="1">Cell membrane</location>
        <topology evidence="1">Single-pass type I membrane protein</topology>
    </subcellularLocation>
</comment>
<dbReference type="SUPFAM" id="SSF49265">
    <property type="entry name" value="Fibronectin type III"/>
    <property type="match status" value="1"/>
</dbReference>
<dbReference type="FunFam" id="3.90.190.10:FF:000033">
    <property type="entry name" value="receptor-type tyrosine-protein phosphatase C isoform X1"/>
    <property type="match status" value="1"/>
</dbReference>
<evidence type="ECO:0000256" key="9">
    <source>
        <dbReference type="ARBA" id="ARBA00022912"/>
    </source>
</evidence>
<evidence type="ECO:0000256" key="13">
    <source>
        <dbReference type="ARBA" id="ARBA00051722"/>
    </source>
</evidence>
<feature type="domain" description="Tyrosine-protein phosphatase" evidence="20">
    <location>
        <begin position="935"/>
        <end position="1211"/>
    </location>
</feature>
<feature type="region of interest" description="Disordered" evidence="17">
    <location>
        <begin position="28"/>
        <end position="90"/>
    </location>
</feature>
<dbReference type="Gene3D" id="2.60.40.10">
    <property type="entry name" value="Immunoglobulins"/>
    <property type="match status" value="1"/>
</dbReference>
<dbReference type="Pfam" id="PF00102">
    <property type="entry name" value="Y_phosphatase"/>
    <property type="match status" value="2"/>
</dbReference>
<feature type="compositionally biased region" description="Low complexity" evidence="17">
    <location>
        <begin position="127"/>
        <end position="146"/>
    </location>
</feature>
<evidence type="ECO:0000256" key="15">
    <source>
        <dbReference type="ARBA" id="ARBA00073601"/>
    </source>
</evidence>
<organism evidence="22 23">
    <name type="scientific">Eleginops maclovinus</name>
    <name type="common">Patagonian blennie</name>
    <name type="synonym">Eleginus maclovinus</name>
    <dbReference type="NCBI Taxonomy" id="56733"/>
    <lineage>
        <taxon>Eukaryota</taxon>
        <taxon>Metazoa</taxon>
        <taxon>Chordata</taxon>
        <taxon>Craniata</taxon>
        <taxon>Vertebrata</taxon>
        <taxon>Euteleostomi</taxon>
        <taxon>Actinopterygii</taxon>
        <taxon>Neopterygii</taxon>
        <taxon>Teleostei</taxon>
        <taxon>Neoteleostei</taxon>
        <taxon>Acanthomorphata</taxon>
        <taxon>Eupercaria</taxon>
        <taxon>Perciformes</taxon>
        <taxon>Notothenioidei</taxon>
        <taxon>Eleginopidae</taxon>
        <taxon>Eleginops</taxon>
    </lineage>
</organism>
<dbReference type="PROSITE" id="PS50055">
    <property type="entry name" value="TYR_PHOSPHATASE_PTP"/>
    <property type="match status" value="2"/>
</dbReference>
<feature type="region of interest" description="Disordered" evidence="17">
    <location>
        <begin position="126"/>
        <end position="154"/>
    </location>
</feature>
<feature type="compositionally biased region" description="Acidic residues" evidence="17">
    <location>
        <begin position="990"/>
        <end position="1006"/>
    </location>
</feature>
<feature type="region of interest" description="Disordered" evidence="17">
    <location>
        <begin position="982"/>
        <end position="1006"/>
    </location>
</feature>
<dbReference type="InterPro" id="IPR003595">
    <property type="entry name" value="Tyr_Pase_cat"/>
</dbReference>
<dbReference type="Gene3D" id="3.90.190.10">
    <property type="entry name" value="Protein tyrosine phosphatase superfamily"/>
    <property type="match status" value="2"/>
</dbReference>
<keyword evidence="11 18" id="KW-0472">Membrane</keyword>
<feature type="domain" description="Tyrosine specific protein phosphatases" evidence="21">
    <location>
        <begin position="823"/>
        <end position="894"/>
    </location>
</feature>
<comment type="catalytic activity">
    <reaction evidence="13">
        <text>O-phospho-L-tyrosyl-[protein] + H2O = L-tyrosyl-[protein] + phosphate</text>
        <dbReference type="Rhea" id="RHEA:10684"/>
        <dbReference type="Rhea" id="RHEA-COMP:10136"/>
        <dbReference type="Rhea" id="RHEA-COMP:20101"/>
        <dbReference type="ChEBI" id="CHEBI:15377"/>
        <dbReference type="ChEBI" id="CHEBI:43474"/>
        <dbReference type="ChEBI" id="CHEBI:46858"/>
        <dbReference type="ChEBI" id="CHEBI:61978"/>
        <dbReference type="EC" id="3.1.3.48"/>
    </reaction>
</comment>
<evidence type="ECO:0000256" key="11">
    <source>
        <dbReference type="ARBA" id="ARBA00023136"/>
    </source>
</evidence>
<dbReference type="InterPro" id="IPR036116">
    <property type="entry name" value="FN3_sf"/>
</dbReference>
<evidence type="ECO:0000259" key="21">
    <source>
        <dbReference type="PROSITE" id="PS50056"/>
    </source>
</evidence>
<feature type="region of interest" description="Disordered" evidence="17">
    <location>
        <begin position="1238"/>
        <end position="1303"/>
    </location>
</feature>
<dbReference type="InterPro" id="IPR000387">
    <property type="entry name" value="Tyr_Pase_dom"/>
</dbReference>
<feature type="compositionally biased region" description="Polar residues" evidence="17">
    <location>
        <begin position="1250"/>
        <end position="1259"/>
    </location>
</feature>
<dbReference type="InterPro" id="IPR029021">
    <property type="entry name" value="Prot-tyrosine_phosphatase-like"/>
</dbReference>
<feature type="domain" description="Tyrosine specific protein phosphatases" evidence="21">
    <location>
        <begin position="1124"/>
        <end position="1202"/>
    </location>
</feature>
<dbReference type="EMBL" id="JAUZQC010000006">
    <property type="protein sequence ID" value="KAK5869676.1"/>
    <property type="molecule type" value="Genomic_DNA"/>
</dbReference>
<dbReference type="CDD" id="cd14557">
    <property type="entry name" value="R-PTPc-C-1"/>
    <property type="match status" value="1"/>
</dbReference>
<evidence type="ECO:0000256" key="7">
    <source>
        <dbReference type="ARBA" id="ARBA00022737"/>
    </source>
</evidence>
<comment type="caution">
    <text evidence="22">The sequence shown here is derived from an EMBL/GenBank/DDBJ whole genome shotgun (WGS) entry which is preliminary data.</text>
</comment>
<evidence type="ECO:0000256" key="8">
    <source>
        <dbReference type="ARBA" id="ARBA00022801"/>
    </source>
</evidence>
<protein>
    <recommendedName>
        <fullName evidence="15">Receptor-type tyrosine-protein phosphatase C</fullName>
        <ecNumber evidence="2">3.1.3.48</ecNumber>
    </recommendedName>
    <alternativeName>
        <fullName evidence="16">Leukocyte common antigen</fullName>
    </alternativeName>
</protein>
<evidence type="ECO:0000256" key="5">
    <source>
        <dbReference type="ARBA" id="ARBA00022692"/>
    </source>
</evidence>
<sequence>MAGRCGLTTLLLWAWIIALANCQVTSPNKTEVATPLPPRTSTNSLSTSAISLPDSRSTPRTMAATTVMSPTAPKPPLTSPTLTSPTLTSNSPMPAINSTGISAITAPPTTTTSSPTLTTVLQTITSQNKTQPPNTTSNTSVTPNTKDSTQAPQPLKCSYTVKPIQFGIQIDMTKNFTTGNYTININEKGRPDTRHKYSIQFSESNSAHAIKHLKPCTDYEHNVAFIDGAGKETPRYCTNQINTTRTLEMNQGDIKDKKCMPGYVCYNSEWDISSSLSTPNNISAVTCKRDEKEICFKPRYNDICTNLTTTFTSGNCAKNINLNTSITADFLNPSEISKTIPTKLPAEIKTNLPPNCKHLNITYTCLEDGKPNELNLTDLEPYTNYNCTGQIMHNNVIINKTTAIQFRIDCDLIISILEPSVTNNSIHLSWNTHSVKCRDVLSNLPKLSYECSCQPGFKKYIMNQTTNAGNTGGSCTISRLEPYTKYECAVQPKYNISNVAGVNKKTTRTKIGVPGRIHNLMLDTQHNVIKATYLSYSTNYSVEVTASYGGDESDIIKESQLTSYNDKAVIGFLVFLIILTSVALLLVVYKIYVLKRRQSHNLGENMMLITTANDEENLLAVEPIAAEFLLEAYKRKLADEGRLFLAEFQSMPRIFTRYTVKDAKKACNVPKNRYVDILPYDYNRVQMTTGNGEAGCDYINASFIDGYKESKKYIAAQGPKEETVSDFWRMVWEQQSSIIVMVTRCEEGNRVKCAQYWPSRDREAEIFEEFIVKLNSEDHCPDYTIRHLSITNKREKNSEREVTHIQFMSWPDHGVPGEPHLLLKLRRRVNAFKNFFSGPIVVHCSAGVGRTGTYIGIDAMMECLEAEGRVDIYGYVVRLRRQRCLMVQVEAQYILIHQALLEHNQFGDTETTVSELHSTLSTLKQRNSSNEPTLLEDEFERLPIYKNWRTFNKGLTEENKKKNRFTSVVPYDYNRVLLKVDEGRSRDSVPDEEEEEDSSDEEEEESAMYINASHLDGYWGPHNFIAAQTPLPDTVADFWMMVYQKKSSAIVSLSESSEESDSLYWDKDKKTFGDFEVEVTSTDTSPTFITRNMLLRYVKRKESRSVKQFQFLTWSSNELPQKAQDLTDMIKDIKHSCGGGKSQRNSPVVVHCNDGSSRSGIFCALWNLLDSAETEKLVDVFQVVKTLRKERQGMLSDLEHYQFLYSALEGVFPVQNGEVKAVQASAVDSVQVVNETKAAEQPAEEKPASTIINDQQGAVESSPLVADAGKEDKKEEPEKVSGVPIDTTPLQDTSNGDTVTVEV</sequence>
<keyword evidence="7" id="KW-0677">Repeat</keyword>
<evidence type="ECO:0000256" key="2">
    <source>
        <dbReference type="ARBA" id="ARBA00013064"/>
    </source>
</evidence>
<dbReference type="FunFam" id="3.90.190.10:FF:000042">
    <property type="entry name" value="receptor-type tyrosine-protein phosphatase C isoform X1"/>
    <property type="match status" value="1"/>
</dbReference>
<evidence type="ECO:0000256" key="1">
    <source>
        <dbReference type="ARBA" id="ARBA00004251"/>
    </source>
</evidence>
<feature type="compositionally biased region" description="Basic and acidic residues" evidence="17">
    <location>
        <begin position="1268"/>
        <end position="1279"/>
    </location>
</feature>
<dbReference type="SMART" id="SM00404">
    <property type="entry name" value="PTPc_motif"/>
    <property type="match status" value="2"/>
</dbReference>
<evidence type="ECO:0000256" key="3">
    <source>
        <dbReference type="ARBA" id="ARBA00022475"/>
    </source>
</evidence>
<keyword evidence="3" id="KW-1003">Cell membrane</keyword>
<evidence type="ECO:0000256" key="18">
    <source>
        <dbReference type="SAM" id="Phobius"/>
    </source>
</evidence>
<keyword evidence="6 19" id="KW-0732">Signal</keyword>
<dbReference type="InterPro" id="IPR050348">
    <property type="entry name" value="Protein-Tyr_Phosphatase"/>
</dbReference>
<dbReference type="PANTHER" id="PTHR19134:SF539">
    <property type="entry name" value="RECEPTOR-TYPE TYROSINE-PROTEIN PHOSPHATASE C"/>
    <property type="match status" value="1"/>
</dbReference>
<dbReference type="EC" id="3.1.3.48" evidence="2"/>
<dbReference type="InterPro" id="IPR000242">
    <property type="entry name" value="PTP_cat"/>
</dbReference>
<dbReference type="GO" id="GO:0005886">
    <property type="term" value="C:plasma membrane"/>
    <property type="evidence" value="ECO:0007669"/>
    <property type="project" value="UniProtKB-SubCell"/>
</dbReference>
<evidence type="ECO:0000256" key="14">
    <source>
        <dbReference type="ARBA" id="ARBA00061377"/>
    </source>
</evidence>
<evidence type="ECO:0000313" key="23">
    <source>
        <dbReference type="Proteomes" id="UP001346869"/>
    </source>
</evidence>
<dbReference type="InterPro" id="IPR016130">
    <property type="entry name" value="Tyr_Pase_AS"/>
</dbReference>
<feature type="chain" id="PRO_5043051456" description="Receptor-type tyrosine-protein phosphatase C" evidence="19">
    <location>
        <begin position="23"/>
        <end position="1303"/>
    </location>
</feature>
<feature type="compositionally biased region" description="Polar residues" evidence="17">
    <location>
        <begin position="39"/>
        <end position="68"/>
    </location>
</feature>
<dbReference type="SUPFAM" id="SSF52799">
    <property type="entry name" value="(Phosphotyrosine protein) phosphatases II"/>
    <property type="match status" value="2"/>
</dbReference>
<feature type="compositionally biased region" description="Low complexity" evidence="17">
    <location>
        <begin position="79"/>
        <end position="90"/>
    </location>
</feature>
<evidence type="ECO:0000256" key="17">
    <source>
        <dbReference type="SAM" id="MobiDB-lite"/>
    </source>
</evidence>
<dbReference type="PANTHER" id="PTHR19134">
    <property type="entry name" value="RECEPTOR-TYPE TYROSINE-PROTEIN PHOSPHATASE"/>
    <property type="match status" value="1"/>
</dbReference>
<evidence type="ECO:0000256" key="10">
    <source>
        <dbReference type="ARBA" id="ARBA00022989"/>
    </source>
</evidence>
<feature type="compositionally biased region" description="Polar residues" evidence="17">
    <location>
        <begin position="1288"/>
        <end position="1303"/>
    </location>
</feature>
<keyword evidence="5 18" id="KW-0812">Transmembrane</keyword>
<reference evidence="22 23" key="1">
    <citation type="journal article" date="2023" name="Genes (Basel)">
        <title>Chromosome-Level Genome Assembly and Circadian Gene Repertoire of the Patagonia Blennie Eleginops maclovinus-The Closest Ancestral Proxy of Antarctic Cryonotothenioids.</title>
        <authorList>
            <person name="Cheng C.C."/>
            <person name="Rivera-Colon A.G."/>
            <person name="Minhas B.F."/>
            <person name="Wilson L."/>
            <person name="Rayamajhi N."/>
            <person name="Vargas-Chacoff L."/>
            <person name="Catchen J.M."/>
        </authorList>
    </citation>
    <scope>NUCLEOTIDE SEQUENCE [LARGE SCALE GENOMIC DNA]</scope>
    <source>
        <strain evidence="22">JMC-PN-2008</strain>
    </source>
</reference>
<feature type="domain" description="Tyrosine-protein phosphatase" evidence="20">
    <location>
        <begin position="644"/>
        <end position="903"/>
    </location>
</feature>
<dbReference type="PRINTS" id="PR00700">
    <property type="entry name" value="PRTYPHPHTASE"/>
</dbReference>
<evidence type="ECO:0000256" key="16">
    <source>
        <dbReference type="ARBA" id="ARBA00078812"/>
    </source>
</evidence>
<evidence type="ECO:0000256" key="19">
    <source>
        <dbReference type="SAM" id="SignalP"/>
    </source>
</evidence>
<evidence type="ECO:0000256" key="4">
    <source>
        <dbReference type="ARBA" id="ARBA00022553"/>
    </source>
</evidence>
<keyword evidence="10 18" id="KW-1133">Transmembrane helix</keyword>
<evidence type="ECO:0000259" key="20">
    <source>
        <dbReference type="PROSITE" id="PS50055"/>
    </source>
</evidence>
<evidence type="ECO:0000256" key="6">
    <source>
        <dbReference type="ARBA" id="ARBA00022729"/>
    </source>
</evidence>
<reference evidence="22 23" key="2">
    <citation type="journal article" date="2023" name="Mol. Biol. Evol.">
        <title>Genomics of Secondarily Temperate Adaptation in the Only Non-Antarctic Icefish.</title>
        <authorList>
            <person name="Rivera-Colon A.G."/>
            <person name="Rayamajhi N."/>
            <person name="Minhas B.F."/>
            <person name="Madrigal G."/>
            <person name="Bilyk K.T."/>
            <person name="Yoon V."/>
            <person name="Hune M."/>
            <person name="Gregory S."/>
            <person name="Cheng C.H.C."/>
            <person name="Catchen J.M."/>
        </authorList>
    </citation>
    <scope>NUCLEOTIDE SEQUENCE [LARGE SCALE GENOMIC DNA]</scope>
    <source>
        <strain evidence="22">JMC-PN-2008</strain>
    </source>
</reference>
<feature type="signal peptide" evidence="19">
    <location>
        <begin position="1"/>
        <end position="22"/>
    </location>
</feature>